<dbReference type="SUPFAM" id="SSF52047">
    <property type="entry name" value="RNI-like"/>
    <property type="match status" value="1"/>
</dbReference>
<evidence type="ECO:0008006" key="3">
    <source>
        <dbReference type="Google" id="ProtNLM"/>
    </source>
</evidence>
<evidence type="ECO:0000313" key="1">
    <source>
        <dbReference type="EMBL" id="RIB01659.1"/>
    </source>
</evidence>
<evidence type="ECO:0000313" key="2">
    <source>
        <dbReference type="Proteomes" id="UP000266673"/>
    </source>
</evidence>
<dbReference type="OrthoDB" id="120976at2759"/>
<keyword evidence="2" id="KW-1185">Reference proteome</keyword>
<reference evidence="1 2" key="1">
    <citation type="submission" date="2018-06" db="EMBL/GenBank/DDBJ databases">
        <title>Comparative genomics reveals the genomic features of Rhizophagus irregularis, R. cerebriforme, R. diaphanum and Gigaspora rosea, and their symbiotic lifestyle signature.</title>
        <authorList>
            <person name="Morin E."/>
            <person name="San Clemente H."/>
            <person name="Chen E.C.H."/>
            <person name="De La Providencia I."/>
            <person name="Hainaut M."/>
            <person name="Kuo A."/>
            <person name="Kohler A."/>
            <person name="Murat C."/>
            <person name="Tang N."/>
            <person name="Roy S."/>
            <person name="Loubradou J."/>
            <person name="Henrissat B."/>
            <person name="Grigoriev I.V."/>
            <person name="Corradi N."/>
            <person name="Roux C."/>
            <person name="Martin F.M."/>
        </authorList>
    </citation>
    <scope>NUCLEOTIDE SEQUENCE [LARGE SCALE GENOMIC DNA]</scope>
    <source>
        <strain evidence="1 2">DAOM 194757</strain>
    </source>
</reference>
<gene>
    <name evidence="1" type="ORF">C2G38_2050690</name>
</gene>
<accession>A0A397TYY3</accession>
<name>A0A397TYY3_9GLOM</name>
<dbReference type="Gene3D" id="3.80.10.10">
    <property type="entry name" value="Ribonuclease Inhibitor"/>
    <property type="match status" value="1"/>
</dbReference>
<proteinExistence type="predicted"/>
<dbReference type="EMBL" id="QKWP01003003">
    <property type="protein sequence ID" value="RIB01659.1"/>
    <property type="molecule type" value="Genomic_DNA"/>
</dbReference>
<organism evidence="1 2">
    <name type="scientific">Gigaspora rosea</name>
    <dbReference type="NCBI Taxonomy" id="44941"/>
    <lineage>
        <taxon>Eukaryota</taxon>
        <taxon>Fungi</taxon>
        <taxon>Fungi incertae sedis</taxon>
        <taxon>Mucoromycota</taxon>
        <taxon>Glomeromycotina</taxon>
        <taxon>Glomeromycetes</taxon>
        <taxon>Diversisporales</taxon>
        <taxon>Gigasporaceae</taxon>
        <taxon>Gigaspora</taxon>
    </lineage>
</organism>
<dbReference type="InterPro" id="IPR032675">
    <property type="entry name" value="LRR_dom_sf"/>
</dbReference>
<comment type="caution">
    <text evidence="1">The sequence shown here is derived from an EMBL/GenBank/DDBJ whole genome shotgun (WGS) entry which is preliminary data.</text>
</comment>
<dbReference type="Proteomes" id="UP000266673">
    <property type="component" value="Unassembled WGS sequence"/>
</dbReference>
<protein>
    <recommendedName>
        <fullName evidence="3">RNI-like protein</fullName>
    </recommendedName>
</protein>
<dbReference type="AlphaFoldDB" id="A0A397TYY3"/>
<sequence length="104" mass="11348">MLNTLGLCSNQLGFEGGEALADALCKNTILTSLDVSLNCLENDVGRALVKSLHVNTTLILQFNDNLFDSEVDQELKELILKRGGLGSGDNIDEFDELDHNYSGF</sequence>